<dbReference type="NCBIfam" id="NF033103">
    <property type="entry name" value="bla_class_A"/>
    <property type="match status" value="1"/>
</dbReference>
<evidence type="ECO:0000256" key="1">
    <source>
        <dbReference type="ARBA" id="ARBA00018879"/>
    </source>
</evidence>
<evidence type="ECO:0000313" key="6">
    <source>
        <dbReference type="Proteomes" id="UP001501147"/>
    </source>
</evidence>
<comment type="caution">
    <text evidence="5">The sequence shown here is derived from an EMBL/GenBank/DDBJ whole genome shotgun (WGS) entry which is preliminary data.</text>
</comment>
<feature type="chain" id="PRO_5045274968" description="Beta-lactamase" evidence="3">
    <location>
        <begin position="30"/>
        <end position="292"/>
    </location>
</feature>
<gene>
    <name evidence="5" type="primary">bla</name>
    <name evidence="5" type="ORF">GCM10023329_17790</name>
</gene>
<dbReference type="InterPro" id="IPR006311">
    <property type="entry name" value="TAT_signal"/>
</dbReference>
<reference evidence="6" key="1">
    <citation type="journal article" date="2019" name="Int. J. Syst. Evol. Microbiol.">
        <title>The Global Catalogue of Microorganisms (GCM) 10K type strain sequencing project: providing services to taxonomists for standard genome sequencing and annotation.</title>
        <authorList>
            <consortium name="The Broad Institute Genomics Platform"/>
            <consortium name="The Broad Institute Genome Sequencing Center for Infectious Disease"/>
            <person name="Wu L."/>
            <person name="Ma J."/>
        </authorList>
    </citation>
    <scope>NUCLEOTIDE SEQUENCE [LARGE SCALE GENOMIC DNA]</scope>
    <source>
        <strain evidence="6">JCM 18324</strain>
    </source>
</reference>
<dbReference type="EMBL" id="BAABJV010000003">
    <property type="protein sequence ID" value="GAA4771044.1"/>
    <property type="molecule type" value="Genomic_DNA"/>
</dbReference>
<feature type="signal peptide" evidence="3">
    <location>
        <begin position="1"/>
        <end position="29"/>
    </location>
</feature>
<dbReference type="PANTHER" id="PTHR35333:SF3">
    <property type="entry name" value="BETA-LACTAMASE-TYPE TRANSPEPTIDASE FOLD CONTAINING PROTEIN"/>
    <property type="match status" value="1"/>
</dbReference>
<dbReference type="InterPro" id="IPR012338">
    <property type="entry name" value="Beta-lactam/transpept-like"/>
</dbReference>
<name>A0ABP9A120_9ACTN</name>
<dbReference type="InterPro" id="IPR000871">
    <property type="entry name" value="Beta-lactam_class-A"/>
</dbReference>
<proteinExistence type="predicted"/>
<protein>
    <recommendedName>
        <fullName evidence="1">Beta-lactamase</fullName>
    </recommendedName>
    <alternativeName>
        <fullName evidence="2">Penicillinase</fullName>
    </alternativeName>
</protein>
<keyword evidence="3" id="KW-0732">Signal</keyword>
<organism evidence="5 6">
    <name type="scientific">Streptomyces sanyensis</name>
    <dbReference type="NCBI Taxonomy" id="568869"/>
    <lineage>
        <taxon>Bacteria</taxon>
        <taxon>Bacillati</taxon>
        <taxon>Actinomycetota</taxon>
        <taxon>Actinomycetes</taxon>
        <taxon>Kitasatosporales</taxon>
        <taxon>Streptomycetaceae</taxon>
        <taxon>Streptomyces</taxon>
    </lineage>
</organism>
<dbReference type="Pfam" id="PF13354">
    <property type="entry name" value="Beta-lactamase2"/>
    <property type="match status" value="1"/>
</dbReference>
<keyword evidence="6" id="KW-1185">Reference proteome</keyword>
<evidence type="ECO:0000313" key="5">
    <source>
        <dbReference type="EMBL" id="GAA4771044.1"/>
    </source>
</evidence>
<dbReference type="SUPFAM" id="SSF56601">
    <property type="entry name" value="beta-lactamase/transpeptidase-like"/>
    <property type="match status" value="1"/>
</dbReference>
<dbReference type="PROSITE" id="PS51318">
    <property type="entry name" value="TAT"/>
    <property type="match status" value="1"/>
</dbReference>
<accession>A0ABP9A120</accession>
<dbReference type="PRINTS" id="PR00118">
    <property type="entry name" value="BLACTAMASEA"/>
</dbReference>
<evidence type="ECO:0000256" key="3">
    <source>
        <dbReference type="SAM" id="SignalP"/>
    </source>
</evidence>
<dbReference type="Proteomes" id="UP001501147">
    <property type="component" value="Unassembled WGS sequence"/>
</dbReference>
<sequence>MTRRASLTALTAAALAPALGGRAAGAAHAAPSAAPRAAFARLEREFDARLGVHARDTGSGRTVAYRADERFAYASTFKALAAGAVVRKNSPAGLDRLVRYTAADLVDYSPVTGQHVGTGMTLAALCDAAVRFSDNTAGNLLLRDLGGPRGLGRALACLGDRVTRPVRWEPELNEAVPGDVRDTSTPRALAADLGAYVLGDALGAEGRALLTDWLRRSTTGGALVRAGVPADWVVGDKTGSAGYGTRNDIAVAWPPGRAPIVLAVLSSRDAPDAGRDDRLVARAAELVAAALG</sequence>
<evidence type="ECO:0000259" key="4">
    <source>
        <dbReference type="Pfam" id="PF13354"/>
    </source>
</evidence>
<dbReference type="RefSeq" id="WP_345611758.1">
    <property type="nucleotide sequence ID" value="NZ_BAABJV010000003.1"/>
</dbReference>
<dbReference type="Gene3D" id="3.40.710.10">
    <property type="entry name" value="DD-peptidase/beta-lactamase superfamily"/>
    <property type="match status" value="1"/>
</dbReference>
<dbReference type="PANTHER" id="PTHR35333">
    <property type="entry name" value="BETA-LACTAMASE"/>
    <property type="match status" value="1"/>
</dbReference>
<evidence type="ECO:0000256" key="2">
    <source>
        <dbReference type="ARBA" id="ARBA00030171"/>
    </source>
</evidence>
<feature type="domain" description="Beta-lactamase class A catalytic" evidence="4">
    <location>
        <begin position="51"/>
        <end position="265"/>
    </location>
</feature>
<dbReference type="InterPro" id="IPR045155">
    <property type="entry name" value="Beta-lactam_cat"/>
</dbReference>